<dbReference type="Pfam" id="PF01321">
    <property type="entry name" value="Creatinase_N"/>
    <property type="match status" value="1"/>
</dbReference>
<dbReference type="Gene3D" id="3.40.350.10">
    <property type="entry name" value="Creatinase/prolidase N-terminal domain"/>
    <property type="match status" value="1"/>
</dbReference>
<dbReference type="PANTHER" id="PTHR46112">
    <property type="entry name" value="AMINOPEPTIDASE"/>
    <property type="match status" value="1"/>
</dbReference>
<dbReference type="PANTHER" id="PTHR46112:SF3">
    <property type="entry name" value="AMINOPEPTIDASE YPDF"/>
    <property type="match status" value="1"/>
</dbReference>
<dbReference type="RefSeq" id="WP_211464211.1">
    <property type="nucleotide sequence ID" value="NZ_JAGSXH010000006.1"/>
</dbReference>
<keyword evidence="3" id="KW-0378">Hydrolase</keyword>
<keyword evidence="3" id="KW-0031">Aminopeptidase</keyword>
<keyword evidence="4" id="KW-1185">Reference proteome</keyword>
<dbReference type="InterPro" id="IPR029149">
    <property type="entry name" value="Creatin/AminoP/Spt16_N"/>
</dbReference>
<organism evidence="3 4">
    <name type="scientific">Actinocrinis puniceicyclus</name>
    <dbReference type="NCBI Taxonomy" id="977794"/>
    <lineage>
        <taxon>Bacteria</taxon>
        <taxon>Bacillati</taxon>
        <taxon>Actinomycetota</taxon>
        <taxon>Actinomycetes</taxon>
        <taxon>Catenulisporales</taxon>
        <taxon>Actinospicaceae</taxon>
        <taxon>Actinocrinis</taxon>
    </lineage>
</organism>
<evidence type="ECO:0000313" key="4">
    <source>
        <dbReference type="Proteomes" id="UP000677913"/>
    </source>
</evidence>
<evidence type="ECO:0000313" key="3">
    <source>
        <dbReference type="EMBL" id="MBS2961995.1"/>
    </source>
</evidence>
<comment type="caution">
    <text evidence="3">The sequence shown here is derived from an EMBL/GenBank/DDBJ whole genome shotgun (WGS) entry which is preliminary data.</text>
</comment>
<dbReference type="GO" id="GO:0004177">
    <property type="term" value="F:aminopeptidase activity"/>
    <property type="evidence" value="ECO:0007669"/>
    <property type="project" value="UniProtKB-KW"/>
</dbReference>
<gene>
    <name evidence="3" type="ORF">KGA66_02975</name>
</gene>
<dbReference type="InterPro" id="IPR000994">
    <property type="entry name" value="Pept_M24"/>
</dbReference>
<dbReference type="InterPro" id="IPR000587">
    <property type="entry name" value="Creatinase_N"/>
</dbReference>
<reference evidence="3" key="1">
    <citation type="submission" date="2021-04" db="EMBL/GenBank/DDBJ databases">
        <title>Genome based classification of Actinospica acidithermotolerans sp. nov., an actinobacterium isolated from an Indonesian hot spring.</title>
        <authorList>
            <person name="Kusuma A.B."/>
            <person name="Putra K.E."/>
            <person name="Nafisah S."/>
            <person name="Loh J."/>
            <person name="Nouioui I."/>
            <person name="Goodfellow M."/>
        </authorList>
    </citation>
    <scope>NUCLEOTIDE SEQUENCE</scope>
    <source>
        <strain evidence="3">DSM 45618</strain>
    </source>
</reference>
<dbReference type="Pfam" id="PF00557">
    <property type="entry name" value="Peptidase_M24"/>
    <property type="match status" value="1"/>
</dbReference>
<dbReference type="Proteomes" id="UP000677913">
    <property type="component" value="Unassembled WGS sequence"/>
</dbReference>
<accession>A0A8J7WM26</accession>
<sequence>MTDRGDVPAPEAPAAQTPSATLFAAQRLHDAREAAARAGFDALLVCPSADLRYLTGYDALPLERLTCLLLPVRGEPRLIVPALEEPAAAASPAGASGLEIVAWNETDDPYAIAAACLPGAARVGLDNHMWVEKADGFRRAMPDARQDLAGAVLSGLRLRKNAAEAQALRRAGAAIDEVHSRMGEFLRVGRTERQVGRDIADAIIAAGHARVDFVIVASGPNGASPHHEVSDRVIEAGDPVVVDIGGTTRDGYCSDSTRVYALGEPHTDFRAMYEVLLRAQRAQVEAVRPGITAEQLDAVGRDLIAAAGYGDRFVHRTGHGIGMETHEEPYIVAGSARPLEPGMAFSVEPGIYLPGRFGARIEDIVLCTENGGERLNLTDRELAVLPV</sequence>
<proteinExistence type="predicted"/>
<evidence type="ECO:0000259" key="2">
    <source>
        <dbReference type="Pfam" id="PF01321"/>
    </source>
</evidence>
<evidence type="ECO:0000259" key="1">
    <source>
        <dbReference type="Pfam" id="PF00557"/>
    </source>
</evidence>
<dbReference type="InterPro" id="IPR036005">
    <property type="entry name" value="Creatinase/aminopeptidase-like"/>
</dbReference>
<protein>
    <submittedName>
        <fullName evidence="3">Aminopeptidase P family protein</fullName>
    </submittedName>
</protein>
<name>A0A8J7WM26_9ACTN</name>
<keyword evidence="3" id="KW-0645">Protease</keyword>
<dbReference type="SUPFAM" id="SSF55920">
    <property type="entry name" value="Creatinase/aminopeptidase"/>
    <property type="match status" value="1"/>
</dbReference>
<dbReference type="CDD" id="cd01092">
    <property type="entry name" value="APP-like"/>
    <property type="match status" value="1"/>
</dbReference>
<feature type="domain" description="Peptidase M24" evidence="1">
    <location>
        <begin position="167"/>
        <end position="369"/>
    </location>
</feature>
<dbReference type="EMBL" id="JAGSXH010000006">
    <property type="protein sequence ID" value="MBS2961995.1"/>
    <property type="molecule type" value="Genomic_DNA"/>
</dbReference>
<feature type="domain" description="Creatinase N-terminal" evidence="2">
    <location>
        <begin position="27"/>
        <end position="157"/>
    </location>
</feature>
<dbReference type="AlphaFoldDB" id="A0A8J7WM26"/>
<dbReference type="SUPFAM" id="SSF53092">
    <property type="entry name" value="Creatinase/prolidase N-terminal domain"/>
    <property type="match status" value="1"/>
</dbReference>
<dbReference type="InterPro" id="IPR050659">
    <property type="entry name" value="Peptidase_M24B"/>
</dbReference>
<dbReference type="Gene3D" id="3.90.230.10">
    <property type="entry name" value="Creatinase/methionine aminopeptidase superfamily"/>
    <property type="match status" value="1"/>
</dbReference>